<evidence type="ECO:0000256" key="3">
    <source>
        <dbReference type="ARBA" id="ARBA00047960"/>
    </source>
</evidence>
<dbReference type="STRING" id="237631.A0A0D1CIX8"/>
<evidence type="ECO:0000259" key="6">
    <source>
        <dbReference type="Pfam" id="PF01323"/>
    </source>
</evidence>
<evidence type="ECO:0000256" key="4">
    <source>
        <dbReference type="PIRNR" id="PIRNR006386"/>
    </source>
</evidence>
<feature type="active site" description="Nucleophile" evidence="5">
    <location>
        <position position="16"/>
    </location>
</feature>
<dbReference type="RefSeq" id="XP_011391439.1">
    <property type="nucleotide sequence ID" value="XM_011393137.1"/>
</dbReference>
<dbReference type="GO" id="GO:0005777">
    <property type="term" value="C:peroxisome"/>
    <property type="evidence" value="ECO:0000318"/>
    <property type="project" value="GO_Central"/>
</dbReference>
<dbReference type="InterPro" id="IPR036249">
    <property type="entry name" value="Thioredoxin-like_sf"/>
</dbReference>
<proteinExistence type="inferred from homology"/>
<dbReference type="FunFam" id="3.40.30.10:FF:000096">
    <property type="entry name" value="Glutathione S-transferase kappa"/>
    <property type="match status" value="1"/>
</dbReference>
<dbReference type="InterPro" id="IPR044088">
    <property type="entry name" value="GSTK"/>
</dbReference>
<dbReference type="GO" id="GO:0005739">
    <property type="term" value="C:mitochondrion"/>
    <property type="evidence" value="ECO:0000318"/>
    <property type="project" value="GO_Central"/>
</dbReference>
<comment type="similarity">
    <text evidence="1 4">Belongs to the GST superfamily. Kappa family.</text>
</comment>
<evidence type="ECO:0000256" key="1">
    <source>
        <dbReference type="ARBA" id="ARBA00006494"/>
    </source>
</evidence>
<evidence type="ECO:0000256" key="5">
    <source>
        <dbReference type="PIRSR" id="PIRSR006386-1"/>
    </source>
</evidence>
<dbReference type="InParanoid" id="A0A0D1CIX8"/>
<dbReference type="GO" id="GO:0004602">
    <property type="term" value="F:glutathione peroxidase activity"/>
    <property type="evidence" value="ECO:0000318"/>
    <property type="project" value="GO_Central"/>
</dbReference>
<dbReference type="KEGG" id="uma:UMAG_05678"/>
<evidence type="ECO:0000313" key="7">
    <source>
        <dbReference type="EMBL" id="KIS66893.1"/>
    </source>
</evidence>
<sequence length="228" mass="26331">MSAPRHKLCYYFDVVSPWSYVGYQVLRRYQKLWDLDVTYKPVNLGYVMKFSGNKPPITVTNKALWMWHERERATTFFGVTLNQPQDFPINTMHLQTFLSEISASFDVPTFERAIETCFAAIWHHDYPCATREDLESIFAKADYLGLRKEKLAQVLDKSMQKEARARMGQEAKILVEEHGFFGMPSIEVERSSDGEKAMFFGSDRFEQIAAWLGLPYKGPFADGTLAKL</sequence>
<dbReference type="SUPFAM" id="SSF52833">
    <property type="entry name" value="Thioredoxin-like"/>
    <property type="match status" value="1"/>
</dbReference>
<dbReference type="OrthoDB" id="4664297at2759"/>
<dbReference type="PIRSF" id="PIRSF006386">
    <property type="entry name" value="HCCAis_GSTk"/>
    <property type="match status" value="1"/>
</dbReference>
<comment type="catalytic activity">
    <reaction evidence="3 4">
        <text>RX + glutathione = an S-substituted glutathione + a halide anion + H(+)</text>
        <dbReference type="Rhea" id="RHEA:16437"/>
        <dbReference type="ChEBI" id="CHEBI:15378"/>
        <dbReference type="ChEBI" id="CHEBI:16042"/>
        <dbReference type="ChEBI" id="CHEBI:17792"/>
        <dbReference type="ChEBI" id="CHEBI:57925"/>
        <dbReference type="ChEBI" id="CHEBI:90779"/>
        <dbReference type="EC" id="2.5.1.18"/>
    </reaction>
</comment>
<dbReference type="GO" id="GO:0006749">
    <property type="term" value="P:glutathione metabolic process"/>
    <property type="evidence" value="ECO:0000318"/>
    <property type="project" value="GO_Central"/>
</dbReference>
<dbReference type="GO" id="GO:0004364">
    <property type="term" value="F:glutathione transferase activity"/>
    <property type="evidence" value="ECO:0000318"/>
    <property type="project" value="GO_Central"/>
</dbReference>
<name>A0A0D1CIX8_MYCMD</name>
<dbReference type="AlphaFoldDB" id="A0A0D1CIX8"/>
<organism evidence="7 8">
    <name type="scientific">Mycosarcoma maydis</name>
    <name type="common">Corn smut fungus</name>
    <name type="synonym">Ustilago maydis</name>
    <dbReference type="NCBI Taxonomy" id="5270"/>
    <lineage>
        <taxon>Eukaryota</taxon>
        <taxon>Fungi</taxon>
        <taxon>Dikarya</taxon>
        <taxon>Basidiomycota</taxon>
        <taxon>Ustilaginomycotina</taxon>
        <taxon>Ustilaginomycetes</taxon>
        <taxon>Ustilaginales</taxon>
        <taxon>Ustilaginaceae</taxon>
        <taxon>Mycosarcoma</taxon>
    </lineage>
</organism>
<dbReference type="InterPro" id="IPR014440">
    <property type="entry name" value="HCCAis_GSTk"/>
</dbReference>
<evidence type="ECO:0000256" key="2">
    <source>
        <dbReference type="ARBA" id="ARBA00022679"/>
    </source>
</evidence>
<dbReference type="InterPro" id="IPR001853">
    <property type="entry name" value="DSBA-like_thioredoxin_dom"/>
</dbReference>
<evidence type="ECO:0000313" key="8">
    <source>
        <dbReference type="Proteomes" id="UP000000561"/>
    </source>
</evidence>
<dbReference type="CDD" id="cd03021">
    <property type="entry name" value="DsbA_GSTK"/>
    <property type="match status" value="1"/>
</dbReference>
<keyword evidence="2 4" id="KW-0808">Transferase</keyword>
<accession>A0A0D1CIX8</accession>
<dbReference type="InterPro" id="IPR051924">
    <property type="entry name" value="GST_Kappa/NadH"/>
</dbReference>
<feature type="domain" description="DSBA-like thioredoxin" evidence="6">
    <location>
        <begin position="10"/>
        <end position="210"/>
    </location>
</feature>
<dbReference type="Gene3D" id="3.40.30.10">
    <property type="entry name" value="Glutaredoxin"/>
    <property type="match status" value="1"/>
</dbReference>
<reference evidence="7 8" key="1">
    <citation type="journal article" date="2006" name="Nature">
        <title>Insights from the genome of the biotrophic fungal plant pathogen Ustilago maydis.</title>
        <authorList>
            <person name="Kamper J."/>
            <person name="Kahmann R."/>
            <person name="Bolker M."/>
            <person name="Ma L.J."/>
            <person name="Brefort T."/>
            <person name="Saville B.J."/>
            <person name="Banuett F."/>
            <person name="Kronstad J.W."/>
            <person name="Gold S.E."/>
            <person name="Muller O."/>
            <person name="Perlin M.H."/>
            <person name="Wosten H.A."/>
            <person name="de Vries R."/>
            <person name="Ruiz-Herrera J."/>
            <person name="Reynaga-Pena C.G."/>
            <person name="Snetselaar K."/>
            <person name="McCann M."/>
            <person name="Perez-Martin J."/>
            <person name="Feldbrugge M."/>
            <person name="Basse C.W."/>
            <person name="Steinberg G."/>
            <person name="Ibeas J.I."/>
            <person name="Holloman W."/>
            <person name="Guzman P."/>
            <person name="Farman M."/>
            <person name="Stajich J.E."/>
            <person name="Sentandreu R."/>
            <person name="Gonzalez-Prieto J.M."/>
            <person name="Kennell J.C."/>
            <person name="Molina L."/>
            <person name="Schirawski J."/>
            <person name="Mendoza-Mendoza A."/>
            <person name="Greilinger D."/>
            <person name="Munch K."/>
            <person name="Rossel N."/>
            <person name="Scherer M."/>
            <person name="Vranes M."/>
            <person name="Ladendorf O."/>
            <person name="Vincon V."/>
            <person name="Fuchs U."/>
            <person name="Sandrock B."/>
            <person name="Meng S."/>
            <person name="Ho E.C."/>
            <person name="Cahill M.J."/>
            <person name="Boyce K.J."/>
            <person name="Klose J."/>
            <person name="Klosterman S.J."/>
            <person name="Deelstra H.J."/>
            <person name="Ortiz-Castellanos L."/>
            <person name="Li W."/>
            <person name="Sanchez-Alonso P."/>
            <person name="Schreier P.H."/>
            <person name="Hauser-Hahn I."/>
            <person name="Vaupel M."/>
            <person name="Koopmann E."/>
            <person name="Friedrich G."/>
            <person name="Voss H."/>
            <person name="Schluter T."/>
            <person name="Margolis J."/>
            <person name="Platt D."/>
            <person name="Swimmer C."/>
            <person name="Gnirke A."/>
            <person name="Chen F."/>
            <person name="Vysotskaia V."/>
            <person name="Mannhaupt G."/>
            <person name="Guldener U."/>
            <person name="Munsterkotter M."/>
            <person name="Haase D."/>
            <person name="Oesterheld M."/>
            <person name="Mewes H.W."/>
            <person name="Mauceli E.W."/>
            <person name="DeCaprio D."/>
            <person name="Wade C.M."/>
            <person name="Butler J."/>
            <person name="Young S."/>
            <person name="Jaffe D.B."/>
            <person name="Calvo S."/>
            <person name="Nusbaum C."/>
            <person name="Galagan J."/>
            <person name="Birren B.W."/>
        </authorList>
    </citation>
    <scope>NUCLEOTIDE SEQUENCE [LARGE SCALE GENOMIC DNA]</scope>
    <source>
        <strain evidence="8">DSM 14603 / FGSC 9021 / UM521</strain>
    </source>
</reference>
<dbReference type="EC" id="2.5.1.18" evidence="4"/>
<dbReference type="Pfam" id="PF01323">
    <property type="entry name" value="DSBA"/>
    <property type="match status" value="1"/>
</dbReference>
<dbReference type="eggNOG" id="ENOG502RH77">
    <property type="taxonomic scope" value="Eukaryota"/>
</dbReference>
<dbReference type="EMBL" id="CM003155">
    <property type="protein sequence ID" value="KIS66893.1"/>
    <property type="molecule type" value="Genomic_DNA"/>
</dbReference>
<dbReference type="PANTHER" id="PTHR42943">
    <property type="entry name" value="GLUTATHIONE S-TRANSFERASE KAPPA"/>
    <property type="match status" value="1"/>
</dbReference>
<dbReference type="OMA" id="PINTMHL"/>
<dbReference type="PANTHER" id="PTHR42943:SF2">
    <property type="entry name" value="GLUTATHIONE S-TRANSFERASE KAPPA 1"/>
    <property type="match status" value="1"/>
</dbReference>
<protein>
    <recommendedName>
        <fullName evidence="4">Glutathione S-transferase kappa</fullName>
        <ecNumber evidence="4">2.5.1.18</ecNumber>
    </recommendedName>
</protein>
<dbReference type="GeneID" id="23565501"/>
<dbReference type="Proteomes" id="UP000000561">
    <property type="component" value="Chromosome 16"/>
</dbReference>
<dbReference type="VEuPathDB" id="FungiDB:UMAG_05678"/>
<keyword evidence="8" id="KW-1185">Reference proteome</keyword>
<gene>
    <name evidence="7" type="ORF">UMAG_05678</name>
</gene>